<evidence type="ECO:0000313" key="14">
    <source>
        <dbReference type="Proteomes" id="UP000055014"/>
    </source>
</evidence>
<organism evidence="13 14">
    <name type="scientific">Mesotoga infera</name>
    <dbReference type="NCBI Taxonomy" id="1236046"/>
    <lineage>
        <taxon>Bacteria</taxon>
        <taxon>Thermotogati</taxon>
        <taxon>Thermotogota</taxon>
        <taxon>Thermotogae</taxon>
        <taxon>Kosmotogales</taxon>
        <taxon>Kosmotogaceae</taxon>
        <taxon>Mesotoga</taxon>
    </lineage>
</organism>
<dbReference type="Pfam" id="PF01042">
    <property type="entry name" value="Ribonuc_L-PSP"/>
    <property type="match status" value="1"/>
</dbReference>
<dbReference type="PROSITE" id="PS51880">
    <property type="entry name" value="TGS"/>
    <property type="match status" value="1"/>
</dbReference>
<dbReference type="InterPro" id="IPR006175">
    <property type="entry name" value="YjgF/YER057c/UK114"/>
</dbReference>
<dbReference type="Pfam" id="PF07973">
    <property type="entry name" value="tRNA_SAD"/>
    <property type="match status" value="1"/>
</dbReference>
<evidence type="ECO:0000256" key="1">
    <source>
        <dbReference type="ARBA" id="ARBA00008226"/>
    </source>
</evidence>
<dbReference type="AlphaFoldDB" id="A0A124G1E7"/>
<keyword evidence="6" id="KW-0862">Zinc</keyword>
<dbReference type="SUPFAM" id="SSF55298">
    <property type="entry name" value="YjgF-like"/>
    <property type="match status" value="1"/>
</dbReference>
<protein>
    <recommendedName>
        <fullName evidence="2">threonine--tRNA ligase</fullName>
        <ecNumber evidence="2">6.1.1.3</ecNumber>
    </recommendedName>
    <alternativeName>
        <fullName evidence="10">Threonyl-tRNA synthetase</fullName>
    </alternativeName>
</protein>
<evidence type="ECO:0000256" key="8">
    <source>
        <dbReference type="ARBA" id="ARBA00022917"/>
    </source>
</evidence>
<comment type="catalytic activity">
    <reaction evidence="11">
        <text>tRNA(Thr) + L-threonine + ATP = L-threonyl-tRNA(Thr) + AMP + diphosphate + H(+)</text>
        <dbReference type="Rhea" id="RHEA:24624"/>
        <dbReference type="Rhea" id="RHEA-COMP:9670"/>
        <dbReference type="Rhea" id="RHEA-COMP:9704"/>
        <dbReference type="ChEBI" id="CHEBI:15378"/>
        <dbReference type="ChEBI" id="CHEBI:30616"/>
        <dbReference type="ChEBI" id="CHEBI:33019"/>
        <dbReference type="ChEBI" id="CHEBI:57926"/>
        <dbReference type="ChEBI" id="CHEBI:78442"/>
        <dbReference type="ChEBI" id="CHEBI:78534"/>
        <dbReference type="ChEBI" id="CHEBI:456215"/>
        <dbReference type="EC" id="6.1.1.3"/>
    </reaction>
</comment>
<reference evidence="14" key="1">
    <citation type="journal article" date="2015" name="MBio">
        <title>Genome-Resolved Metagenomic Analysis Reveals Roles for Candidate Phyla and Other Microbial Community Members in Biogeochemical Transformations in Oil Reservoirs.</title>
        <authorList>
            <person name="Hu P."/>
            <person name="Tom L."/>
            <person name="Singh A."/>
            <person name="Thomas B.C."/>
            <person name="Baker B.J."/>
            <person name="Piceno Y.M."/>
            <person name="Andersen G.L."/>
            <person name="Banfield J.F."/>
        </authorList>
    </citation>
    <scope>NUCLEOTIDE SEQUENCE [LARGE SCALE GENOMIC DNA]</scope>
</reference>
<evidence type="ECO:0000256" key="7">
    <source>
        <dbReference type="ARBA" id="ARBA00022840"/>
    </source>
</evidence>
<comment type="caution">
    <text evidence="13">The sequence shown here is derived from an EMBL/GenBank/DDBJ whole genome shotgun (WGS) entry which is preliminary data.</text>
</comment>
<dbReference type="PANTHER" id="PTHR11451">
    <property type="entry name" value="THREONINE-TRNA LIGASE"/>
    <property type="match status" value="1"/>
</dbReference>
<keyword evidence="3 13" id="KW-0436">Ligase</keyword>
<dbReference type="Gene3D" id="3.10.20.30">
    <property type="match status" value="1"/>
</dbReference>
<name>A0A124G1E7_9BACT</name>
<evidence type="ECO:0000256" key="5">
    <source>
        <dbReference type="ARBA" id="ARBA00022741"/>
    </source>
</evidence>
<dbReference type="InterPro" id="IPR012947">
    <property type="entry name" value="tRNA_SAD"/>
</dbReference>
<evidence type="ECO:0000256" key="6">
    <source>
        <dbReference type="ARBA" id="ARBA00022833"/>
    </source>
</evidence>
<keyword evidence="8" id="KW-0648">Protein biosynthesis</keyword>
<evidence type="ECO:0000256" key="9">
    <source>
        <dbReference type="ARBA" id="ARBA00023146"/>
    </source>
</evidence>
<dbReference type="Gene3D" id="3.30.980.10">
    <property type="entry name" value="Threonyl-trna Synthetase, Chain A, domain 2"/>
    <property type="match status" value="1"/>
</dbReference>
<dbReference type="InterPro" id="IPR012676">
    <property type="entry name" value="TGS-like"/>
</dbReference>
<dbReference type="Gene3D" id="3.30.1330.40">
    <property type="entry name" value="RutC-like"/>
    <property type="match status" value="1"/>
</dbReference>
<dbReference type="EMBL" id="LGGW01000033">
    <property type="protein sequence ID" value="KUK90472.1"/>
    <property type="molecule type" value="Genomic_DNA"/>
</dbReference>
<keyword evidence="7" id="KW-0067">ATP-binding</keyword>
<accession>A0A124G1E7</accession>
<evidence type="ECO:0000256" key="3">
    <source>
        <dbReference type="ARBA" id="ARBA00022598"/>
    </source>
</evidence>
<dbReference type="PATRIC" id="fig|1236046.5.peg.1810"/>
<dbReference type="InterPro" id="IPR035959">
    <property type="entry name" value="RutC-like_sf"/>
</dbReference>
<dbReference type="Pfam" id="PF02824">
    <property type="entry name" value="TGS"/>
    <property type="match status" value="1"/>
</dbReference>
<dbReference type="GO" id="GO:0005524">
    <property type="term" value="F:ATP binding"/>
    <property type="evidence" value="ECO:0007669"/>
    <property type="project" value="UniProtKB-KW"/>
</dbReference>
<proteinExistence type="inferred from homology"/>
<dbReference type="CDD" id="cd00448">
    <property type="entry name" value="YjgF_YER057c_UK114_family"/>
    <property type="match status" value="1"/>
</dbReference>
<dbReference type="SUPFAM" id="SSF81271">
    <property type="entry name" value="TGS-like"/>
    <property type="match status" value="1"/>
</dbReference>
<dbReference type="InterPro" id="IPR012675">
    <property type="entry name" value="Beta-grasp_dom_sf"/>
</dbReference>
<evidence type="ECO:0000256" key="11">
    <source>
        <dbReference type="ARBA" id="ARBA00049515"/>
    </source>
</evidence>
<gene>
    <name evidence="13" type="ORF">XE02_0537</name>
</gene>
<dbReference type="GO" id="GO:0004829">
    <property type="term" value="F:threonine-tRNA ligase activity"/>
    <property type="evidence" value="ECO:0007669"/>
    <property type="project" value="UniProtKB-EC"/>
</dbReference>
<evidence type="ECO:0000256" key="2">
    <source>
        <dbReference type="ARBA" id="ARBA00013163"/>
    </source>
</evidence>
<feature type="domain" description="TGS" evidence="12">
    <location>
        <begin position="86"/>
        <end position="147"/>
    </location>
</feature>
<keyword evidence="4" id="KW-0479">Metal-binding</keyword>
<dbReference type="InterPro" id="IPR018163">
    <property type="entry name" value="Thr/Ala-tRNA-synth_IIc_edit"/>
</dbReference>
<dbReference type="Gene3D" id="3.30.54.20">
    <property type="match status" value="1"/>
</dbReference>
<dbReference type="InterPro" id="IPR004095">
    <property type="entry name" value="TGS"/>
</dbReference>
<dbReference type="SUPFAM" id="SSF55186">
    <property type="entry name" value="ThrRS/AlaRS common domain"/>
    <property type="match status" value="1"/>
</dbReference>
<dbReference type="EC" id="6.1.1.3" evidence="2"/>
<evidence type="ECO:0000256" key="4">
    <source>
        <dbReference type="ARBA" id="ARBA00022723"/>
    </source>
</evidence>
<keyword evidence="9" id="KW-0030">Aminoacyl-tRNA synthetase</keyword>
<dbReference type="Proteomes" id="UP000055014">
    <property type="component" value="Unassembled WGS sequence"/>
</dbReference>
<dbReference type="FunFam" id="3.30.54.20:FF:000002">
    <property type="entry name" value="Threonine--tRNA ligase"/>
    <property type="match status" value="1"/>
</dbReference>
<evidence type="ECO:0000256" key="10">
    <source>
        <dbReference type="ARBA" id="ARBA00031900"/>
    </source>
</evidence>
<dbReference type="CDD" id="cd01667">
    <property type="entry name" value="TGS_ThrRS"/>
    <property type="match status" value="1"/>
</dbReference>
<dbReference type="GO" id="GO:0046872">
    <property type="term" value="F:metal ion binding"/>
    <property type="evidence" value="ECO:0007669"/>
    <property type="project" value="UniProtKB-KW"/>
</dbReference>
<evidence type="ECO:0000259" key="12">
    <source>
        <dbReference type="PROSITE" id="PS51880"/>
    </source>
</evidence>
<comment type="similarity">
    <text evidence="1">Belongs to the class-II aminoacyl-tRNA synthetase family.</text>
</comment>
<dbReference type="FunFam" id="3.30.980.10:FF:000005">
    <property type="entry name" value="Threonyl-tRNA synthetase, mitochondrial"/>
    <property type="match status" value="1"/>
</dbReference>
<evidence type="ECO:0000313" key="13">
    <source>
        <dbReference type="EMBL" id="KUK90472.1"/>
    </source>
</evidence>
<keyword evidence="5" id="KW-0547">Nucleotide-binding</keyword>
<dbReference type="SMART" id="SM00863">
    <property type="entry name" value="tRNA_SAD"/>
    <property type="match status" value="1"/>
</dbReference>
<sequence>MLRVVSTDKAPAAVGPYSQAIAAGGFLFVSGQIPLNPLTGELVTDFEGACKQSLENLFALVAAGGSSVENIVKVNIYVRDMGKFSMGISIKLPDGSIREYGRRVTPAEIARDISEGLARRTFGAVVDEELWDLERPIESDASVRLVLDKDPEAAVFFRHTMSHILAQAVMRIYGKEKVKLAIGPTIENGFYYDIDLGDIRITEEDLPKIESEMNRIIKEDLTVERFELPVSDAVALMKKEDQPYKVELIEDLIKDTGAKTVTFYKQGEFVDLCRGPHISSTGKVKYFKLTSVSGAYWRGDEKNKMLQRVYGTCLYSFQRERRCSISYFNSRERSTLKTATEK</sequence>
<dbReference type="GO" id="GO:0006435">
    <property type="term" value="P:threonyl-tRNA aminoacylation"/>
    <property type="evidence" value="ECO:0007669"/>
    <property type="project" value="TreeGrafter"/>
</dbReference>
<dbReference type="FunFam" id="3.10.20.30:FF:000006">
    <property type="entry name" value="Threonine--tRNA ligase, cytoplasmic"/>
    <property type="match status" value="1"/>
</dbReference>
<dbReference type="PANTHER" id="PTHR11451:SF44">
    <property type="entry name" value="THREONINE--TRNA LIGASE, CHLOROPLASTIC_MITOCHONDRIAL 2"/>
    <property type="match status" value="1"/>
</dbReference>